<feature type="domain" description="Response regulatory" evidence="3">
    <location>
        <begin position="8"/>
        <end position="122"/>
    </location>
</feature>
<dbReference type="InterPro" id="IPR050595">
    <property type="entry name" value="Bact_response_regulator"/>
</dbReference>
<keyword evidence="1 2" id="KW-0597">Phosphoprotein</keyword>
<dbReference type="InterPro" id="IPR011006">
    <property type="entry name" value="CheY-like_superfamily"/>
</dbReference>
<dbReference type="Gene3D" id="3.40.50.2300">
    <property type="match status" value="1"/>
</dbReference>
<dbReference type="PANTHER" id="PTHR44591">
    <property type="entry name" value="STRESS RESPONSE REGULATOR PROTEIN 1"/>
    <property type="match status" value="1"/>
</dbReference>
<gene>
    <name evidence="4" type="ORF">NWE73_14855</name>
</gene>
<protein>
    <submittedName>
        <fullName evidence="4">Response regulator</fullName>
    </submittedName>
</protein>
<sequence>MKKLANLNMLVVDDEVMIREILKDLFEYEGAKVFEASSGRKALDVLKDNQIDVLLTDVRMPDGDGITLAKNIHDRYLKPPKVFFLTGYSDVNLDDVKKYGVVDILSKPMEGETLIDRIVEGISHN</sequence>
<evidence type="ECO:0000313" key="4">
    <source>
        <dbReference type="EMBL" id="MDG0817658.1"/>
    </source>
</evidence>
<keyword evidence="5" id="KW-1185">Reference proteome</keyword>
<evidence type="ECO:0000256" key="2">
    <source>
        <dbReference type="PROSITE-ProRule" id="PRU00169"/>
    </source>
</evidence>
<evidence type="ECO:0000256" key="1">
    <source>
        <dbReference type="ARBA" id="ARBA00022553"/>
    </source>
</evidence>
<organism evidence="4 5">
    <name type="scientific">Bdellovibrio svalbardensis</name>
    <dbReference type="NCBI Taxonomy" id="2972972"/>
    <lineage>
        <taxon>Bacteria</taxon>
        <taxon>Pseudomonadati</taxon>
        <taxon>Bdellovibrionota</taxon>
        <taxon>Bdellovibrionia</taxon>
        <taxon>Bdellovibrionales</taxon>
        <taxon>Pseudobdellovibrionaceae</taxon>
        <taxon>Bdellovibrio</taxon>
    </lineage>
</organism>
<feature type="modified residue" description="4-aspartylphosphate" evidence="2">
    <location>
        <position position="57"/>
    </location>
</feature>
<dbReference type="InterPro" id="IPR001789">
    <property type="entry name" value="Sig_transdc_resp-reg_receiver"/>
</dbReference>
<dbReference type="PANTHER" id="PTHR44591:SF3">
    <property type="entry name" value="RESPONSE REGULATORY DOMAIN-CONTAINING PROTEIN"/>
    <property type="match status" value="1"/>
</dbReference>
<reference evidence="4" key="1">
    <citation type="submission" date="2022-08" db="EMBL/GenBank/DDBJ databases">
        <title>Novel Bdellovibrio Species Isolated from Svalbard: Designation Bdellovibrio svalbardensis.</title>
        <authorList>
            <person name="Mitchell R.J."/>
            <person name="Choi S.Y."/>
        </authorList>
    </citation>
    <scope>NUCLEOTIDE SEQUENCE</scope>
    <source>
        <strain evidence="4">PAP01</strain>
    </source>
</reference>
<evidence type="ECO:0000259" key="3">
    <source>
        <dbReference type="PROSITE" id="PS50110"/>
    </source>
</evidence>
<dbReference type="RefSeq" id="WP_277579130.1">
    <property type="nucleotide sequence ID" value="NZ_JANRMI010000004.1"/>
</dbReference>
<evidence type="ECO:0000313" key="5">
    <source>
        <dbReference type="Proteomes" id="UP001152321"/>
    </source>
</evidence>
<dbReference type="EMBL" id="JANRMI010000004">
    <property type="protein sequence ID" value="MDG0817658.1"/>
    <property type="molecule type" value="Genomic_DNA"/>
</dbReference>
<dbReference type="SUPFAM" id="SSF52172">
    <property type="entry name" value="CheY-like"/>
    <property type="match status" value="1"/>
</dbReference>
<dbReference type="PROSITE" id="PS50110">
    <property type="entry name" value="RESPONSE_REGULATORY"/>
    <property type="match status" value="1"/>
</dbReference>
<proteinExistence type="predicted"/>
<accession>A0ABT6DLA7</accession>
<dbReference type="Pfam" id="PF00072">
    <property type="entry name" value="Response_reg"/>
    <property type="match status" value="1"/>
</dbReference>
<dbReference type="SMART" id="SM00448">
    <property type="entry name" value="REC"/>
    <property type="match status" value="1"/>
</dbReference>
<comment type="caution">
    <text evidence="4">The sequence shown here is derived from an EMBL/GenBank/DDBJ whole genome shotgun (WGS) entry which is preliminary data.</text>
</comment>
<name>A0ABT6DLA7_9BACT</name>
<dbReference type="Proteomes" id="UP001152321">
    <property type="component" value="Unassembled WGS sequence"/>
</dbReference>